<evidence type="ECO:0000313" key="1">
    <source>
        <dbReference type="EMBL" id="KAI6654490.1"/>
    </source>
</evidence>
<reference evidence="1 2" key="1">
    <citation type="journal article" date="2023" name="BMC Biol.">
        <title>The compact genome of the sponge Oopsacas minuta (Hexactinellida) is lacking key metazoan core genes.</title>
        <authorList>
            <person name="Santini S."/>
            <person name="Schenkelaars Q."/>
            <person name="Jourda C."/>
            <person name="Duchesne M."/>
            <person name="Belahbib H."/>
            <person name="Rocher C."/>
            <person name="Selva M."/>
            <person name="Riesgo A."/>
            <person name="Vervoort M."/>
            <person name="Leys S.P."/>
            <person name="Kodjabachian L."/>
            <person name="Le Bivic A."/>
            <person name="Borchiellini C."/>
            <person name="Claverie J.M."/>
            <person name="Renard E."/>
        </authorList>
    </citation>
    <scope>NUCLEOTIDE SEQUENCE [LARGE SCALE GENOMIC DNA]</scope>
    <source>
        <strain evidence="1">SPO-2</strain>
    </source>
</reference>
<evidence type="ECO:0000313" key="2">
    <source>
        <dbReference type="Proteomes" id="UP001165289"/>
    </source>
</evidence>
<dbReference type="SUPFAM" id="SSF53098">
    <property type="entry name" value="Ribonuclease H-like"/>
    <property type="match status" value="1"/>
</dbReference>
<comment type="caution">
    <text evidence="1">The sequence shown here is derived from an EMBL/GenBank/DDBJ whole genome shotgun (WGS) entry which is preliminary data.</text>
</comment>
<gene>
    <name evidence="1" type="ORF">LOD99_886</name>
</gene>
<dbReference type="GO" id="GO:0005634">
    <property type="term" value="C:nucleus"/>
    <property type="evidence" value="ECO:0007669"/>
    <property type="project" value="TreeGrafter"/>
</dbReference>
<keyword evidence="2" id="KW-1185">Reference proteome</keyword>
<sequence>MMRSELLTITLFNGKHTEGRIVEFTQHAAREWNLEHKIVRFGSDNAVNMKKAFDTVLEIEHELLEIDIDEGEDELEPIDEMILSDARISIFEYLSDTNLNSLTSKLRAAGLLPLWGRCVCLIQLSVHDFIQKQLRSHGSVNKFIIKATQFVNCSRKSIQCGEIFLKYKFTLGAMNQTRWDSMYKMLKSILDAETKGCLKFLPSLKYLIPKNYELAILREVVDVLEPIHLFTLEFESSLGTSGIEIPGLEAL</sequence>
<protein>
    <submittedName>
        <fullName evidence="1">Uncharacterized protein</fullName>
    </submittedName>
</protein>
<dbReference type="EMBL" id="JAKMXF010000222">
    <property type="protein sequence ID" value="KAI6654490.1"/>
    <property type="molecule type" value="Genomic_DNA"/>
</dbReference>
<dbReference type="AlphaFoldDB" id="A0AAV7K1K6"/>
<dbReference type="PANTHER" id="PTHR46169:SF29">
    <property type="entry name" value="DNA REPLICATION-RELATED ELEMENT FACTOR, ISOFORM A"/>
    <property type="match status" value="1"/>
</dbReference>
<dbReference type="InterPro" id="IPR052717">
    <property type="entry name" value="Vacuolar_transposase_reg"/>
</dbReference>
<dbReference type="InterPro" id="IPR012337">
    <property type="entry name" value="RNaseH-like_sf"/>
</dbReference>
<dbReference type="PANTHER" id="PTHR46169">
    <property type="entry name" value="DNA REPLICATION-RELATED ELEMENT FACTOR, ISOFORM A"/>
    <property type="match status" value="1"/>
</dbReference>
<organism evidence="1 2">
    <name type="scientific">Oopsacas minuta</name>
    <dbReference type="NCBI Taxonomy" id="111878"/>
    <lineage>
        <taxon>Eukaryota</taxon>
        <taxon>Metazoa</taxon>
        <taxon>Porifera</taxon>
        <taxon>Hexactinellida</taxon>
        <taxon>Hexasterophora</taxon>
        <taxon>Lyssacinosida</taxon>
        <taxon>Leucopsacidae</taxon>
        <taxon>Oopsacas</taxon>
    </lineage>
</organism>
<proteinExistence type="predicted"/>
<name>A0AAV7K1K6_9METZ</name>
<accession>A0AAV7K1K6</accession>
<dbReference type="GO" id="GO:0006357">
    <property type="term" value="P:regulation of transcription by RNA polymerase II"/>
    <property type="evidence" value="ECO:0007669"/>
    <property type="project" value="TreeGrafter"/>
</dbReference>
<dbReference type="Proteomes" id="UP001165289">
    <property type="component" value="Unassembled WGS sequence"/>
</dbReference>